<dbReference type="AlphaFoldDB" id="A0A5B8XRL6"/>
<dbReference type="KEGG" id="bbae:FRD01_12030"/>
<accession>A0A5B8XRL6</accession>
<dbReference type="InterPro" id="IPR007831">
    <property type="entry name" value="T2SS_GspE_N"/>
</dbReference>
<dbReference type="RefSeq" id="WP_146959949.1">
    <property type="nucleotide sequence ID" value="NZ_CP042467.1"/>
</dbReference>
<dbReference type="SUPFAM" id="SSF160246">
    <property type="entry name" value="EspE N-terminal domain-like"/>
    <property type="match status" value="1"/>
</dbReference>
<dbReference type="Gene3D" id="3.30.300.160">
    <property type="entry name" value="Type II secretion system, protein E, N-terminal domain"/>
    <property type="match status" value="1"/>
</dbReference>
<evidence type="ECO:0000259" key="1">
    <source>
        <dbReference type="Pfam" id="PF05157"/>
    </source>
</evidence>
<keyword evidence="3" id="KW-1185">Reference proteome</keyword>
<gene>
    <name evidence="2" type="ORF">FRD01_12030</name>
</gene>
<dbReference type="EMBL" id="CP042467">
    <property type="protein sequence ID" value="QED27951.1"/>
    <property type="molecule type" value="Genomic_DNA"/>
</dbReference>
<dbReference type="InterPro" id="IPR037257">
    <property type="entry name" value="T2SS_E_N_sf"/>
</dbReference>
<protein>
    <recommendedName>
        <fullName evidence="1">Type II secretion system protein GspE N-terminal domain-containing protein</fullName>
    </recommendedName>
</protein>
<name>A0A5B8XRL6_9DELT</name>
<evidence type="ECO:0000313" key="2">
    <source>
        <dbReference type="EMBL" id="QED27951.1"/>
    </source>
</evidence>
<sequence length="379" mass="41889">MKNLALIKLVDELGLVPKAELEHALERSEKRGTSLIQELDELGLIEECLLAKLLADRTGLPMLPSLCAEECMAQALDESIATAIGGVAVGQKNGSLVIALSNPLATCPIELKRMVGRDVTMVVAPESEVRASLHRLYGVGLHHPGIYRAILEESMNSEAQINAEETATRIVHALLVDAIQVDGDIHIMQTKHGWRACLCVGDETHELCHLSPSLYIAVADYLKSLLADQGAESGEFLIKLSDLEFVSFFLDIDRDYSGEQLFLAMLEHRILNPDTTRVDVKIELPESVHQDYARVSRDTQVTVGELIEHAWKLTRDVVDTPCICPYVDRNERLVSSTVSLSAECADEMEVAALRAGRSIEWVVQKVLLMSRECVIRYAP</sequence>
<organism evidence="2 3">
    <name type="scientific">Microvenator marinus</name>
    <dbReference type="NCBI Taxonomy" id="2600177"/>
    <lineage>
        <taxon>Bacteria</taxon>
        <taxon>Deltaproteobacteria</taxon>
        <taxon>Bradymonadales</taxon>
        <taxon>Microvenatoraceae</taxon>
        <taxon>Microvenator</taxon>
    </lineage>
</organism>
<dbReference type="Pfam" id="PF05157">
    <property type="entry name" value="MshEN"/>
    <property type="match status" value="1"/>
</dbReference>
<feature type="domain" description="Type II secretion system protein GspE N-terminal" evidence="1">
    <location>
        <begin position="69"/>
        <end position="140"/>
    </location>
</feature>
<reference evidence="2 3" key="1">
    <citation type="submission" date="2019-08" db="EMBL/GenBank/DDBJ databases">
        <authorList>
            <person name="Liang Q."/>
        </authorList>
    </citation>
    <scope>NUCLEOTIDE SEQUENCE [LARGE SCALE GENOMIC DNA]</scope>
    <source>
        <strain evidence="2 3">V1718</strain>
    </source>
</reference>
<proteinExistence type="predicted"/>
<dbReference type="Proteomes" id="UP000321595">
    <property type="component" value="Chromosome"/>
</dbReference>
<evidence type="ECO:0000313" key="3">
    <source>
        <dbReference type="Proteomes" id="UP000321595"/>
    </source>
</evidence>